<dbReference type="InterPro" id="IPR006311">
    <property type="entry name" value="TAT_signal"/>
</dbReference>
<evidence type="ECO:0000256" key="1">
    <source>
        <dbReference type="SAM" id="SignalP"/>
    </source>
</evidence>
<protein>
    <submittedName>
        <fullName evidence="3">D-threo-aldose 1-dehydrogenase</fullName>
    </submittedName>
</protein>
<name>A0A290SBL1_9GAMM</name>
<dbReference type="GO" id="GO:0005829">
    <property type="term" value="C:cytosol"/>
    <property type="evidence" value="ECO:0007669"/>
    <property type="project" value="TreeGrafter"/>
</dbReference>
<dbReference type="AlphaFoldDB" id="A0A290SBL1"/>
<feature type="signal peptide" evidence="1">
    <location>
        <begin position="1"/>
        <end position="26"/>
    </location>
</feature>
<dbReference type="InterPro" id="IPR023210">
    <property type="entry name" value="NADP_OxRdtase_dom"/>
</dbReference>
<dbReference type="Gene3D" id="3.20.20.100">
    <property type="entry name" value="NADP-dependent oxidoreductase domain"/>
    <property type="match status" value="1"/>
</dbReference>
<gene>
    <name evidence="3" type="ORF">PARC_b0008</name>
</gene>
<dbReference type="GO" id="GO:0016491">
    <property type="term" value="F:oxidoreductase activity"/>
    <property type="evidence" value="ECO:0007669"/>
    <property type="project" value="InterPro"/>
</dbReference>
<accession>A0A290SBL1</accession>
<sequence length="388" mass="42348">MVSRRNFIKAGAALSLGSIFSASALAEQLKVKMSNGSVMQTKGAIDKSAALPTNDVTNAKHYRPESRMGLGGLAAGNGFNTISSDAEILTMLNAAWDSGIRHFDTSPFYGLSLSERRFGDLLRNKKREDYVLSSKVGRLLTPSAEPLENSWHWADHSPFHYKYDYSASGTRRSIEDTLHRIGVASLDIVYIHDLSPQNSDMGDDWLKYFDQAAKGAIPELTKMRDEGIIKGWGFGVNTPHAIYKALDMSDPDICLLALQYSILDHKQALDKTFPMLDKRGVSAVIGAPLNGGFLAGRNRFNYSPKIPGPMQQKFNAISDIASKHGIDIKTAALQFAEAPSTVSSIIPGARTADQIKANVASMKVTIPSEFWSELKSKQLIAENAPIPA</sequence>
<proteinExistence type="predicted"/>
<dbReference type="Pfam" id="PF00248">
    <property type="entry name" value="Aldo_ket_red"/>
    <property type="match status" value="1"/>
</dbReference>
<dbReference type="CDD" id="cd19152">
    <property type="entry name" value="AKR_AKR15A"/>
    <property type="match status" value="1"/>
</dbReference>
<organism evidence="3 4">
    <name type="scientific">Pseudoalteromonas arctica A 37-1-2</name>
    <dbReference type="NCBI Taxonomy" id="1117313"/>
    <lineage>
        <taxon>Bacteria</taxon>
        <taxon>Pseudomonadati</taxon>
        <taxon>Pseudomonadota</taxon>
        <taxon>Gammaproteobacteria</taxon>
        <taxon>Alteromonadales</taxon>
        <taxon>Pseudoalteromonadaceae</taxon>
        <taxon>Pseudoalteromonas</taxon>
    </lineage>
</organism>
<dbReference type="PANTHER" id="PTHR42686:SF1">
    <property type="entry name" value="GH17980P-RELATED"/>
    <property type="match status" value="1"/>
</dbReference>
<reference evidence="3 4" key="1">
    <citation type="journal article" date="2012" name="J. Bacteriol.">
        <title>Genome sequences of type strains of seven species of the marine bacterium Pseudoalteromonas.</title>
        <authorList>
            <person name="Xie B.B."/>
            <person name="Shu Y.L."/>
            <person name="Qin Q.L."/>
            <person name="Rong J.C."/>
            <person name="Zhang X.Y."/>
            <person name="Chen X.L."/>
            <person name="Shi M."/>
            <person name="He H.L."/>
            <person name="Zhou B.C."/>
            <person name="Zhang Y.Z."/>
        </authorList>
    </citation>
    <scope>NUCLEOTIDE SEQUENCE [LARGE SCALE GENOMIC DNA]</scope>
    <source>
        <strain evidence="3 4">A 37-1-2</strain>
    </source>
</reference>
<dbReference type="RefSeq" id="WP_010552904.1">
    <property type="nucleotide sequence ID" value="NZ_CP011026.1"/>
</dbReference>
<feature type="chain" id="PRO_5011973584" evidence="1">
    <location>
        <begin position="27"/>
        <end position="388"/>
    </location>
</feature>
<dbReference type="InterPro" id="IPR036812">
    <property type="entry name" value="NAD(P)_OxRdtase_dom_sf"/>
</dbReference>
<dbReference type="PANTHER" id="PTHR42686">
    <property type="entry name" value="GH17980P-RELATED"/>
    <property type="match status" value="1"/>
</dbReference>
<dbReference type="KEGG" id="part:PARC_b0008"/>
<keyword evidence="1" id="KW-0732">Signal</keyword>
<dbReference type="EMBL" id="CP011026">
    <property type="protein sequence ID" value="ATC88271.1"/>
    <property type="molecule type" value="Genomic_DNA"/>
</dbReference>
<evidence type="ECO:0000259" key="2">
    <source>
        <dbReference type="Pfam" id="PF00248"/>
    </source>
</evidence>
<evidence type="ECO:0000313" key="3">
    <source>
        <dbReference type="EMBL" id="ATC88271.1"/>
    </source>
</evidence>
<feature type="domain" description="NADP-dependent oxidoreductase" evidence="2">
    <location>
        <begin position="67"/>
        <end position="377"/>
    </location>
</feature>
<evidence type="ECO:0000313" key="4">
    <source>
        <dbReference type="Proteomes" id="UP000016505"/>
    </source>
</evidence>
<dbReference type="InterPro" id="IPR020471">
    <property type="entry name" value="AKR"/>
</dbReference>
<dbReference type="SUPFAM" id="SSF51430">
    <property type="entry name" value="NAD(P)-linked oxidoreductase"/>
    <property type="match status" value="1"/>
</dbReference>
<dbReference type="PROSITE" id="PS51318">
    <property type="entry name" value="TAT"/>
    <property type="match status" value="1"/>
</dbReference>
<dbReference type="Proteomes" id="UP000016505">
    <property type="component" value="Chromosome II"/>
</dbReference>
<dbReference type="OrthoDB" id="9772407at2"/>